<dbReference type="GO" id="GO:0005737">
    <property type="term" value="C:cytoplasm"/>
    <property type="evidence" value="ECO:0007669"/>
    <property type="project" value="UniProtKB-SubCell"/>
</dbReference>
<keyword evidence="4" id="KW-0067">ATP-binding</keyword>
<dbReference type="GO" id="GO:0000902">
    <property type="term" value="P:cell morphogenesis"/>
    <property type="evidence" value="ECO:0007669"/>
    <property type="project" value="InterPro"/>
</dbReference>
<dbReference type="PANTHER" id="PTHR42749:SF1">
    <property type="entry name" value="CELL SHAPE-DETERMINING PROTEIN MREB"/>
    <property type="match status" value="1"/>
</dbReference>
<evidence type="ECO:0000256" key="2">
    <source>
        <dbReference type="ARBA" id="ARBA00022490"/>
    </source>
</evidence>
<dbReference type="Proteomes" id="UP000284824">
    <property type="component" value="Unassembled WGS sequence"/>
</dbReference>
<evidence type="ECO:0000256" key="5">
    <source>
        <dbReference type="ARBA" id="ARBA00022960"/>
    </source>
</evidence>
<accession>A0A438ME34</accession>
<evidence type="ECO:0000256" key="1">
    <source>
        <dbReference type="ARBA" id="ARBA00004496"/>
    </source>
</evidence>
<dbReference type="EMBL" id="SAUN01000001">
    <property type="protein sequence ID" value="RVX44053.1"/>
    <property type="molecule type" value="Genomic_DNA"/>
</dbReference>
<protein>
    <submittedName>
        <fullName evidence="7">Rod shape-determining protein MreB</fullName>
    </submittedName>
</protein>
<evidence type="ECO:0000256" key="4">
    <source>
        <dbReference type="ARBA" id="ARBA00022840"/>
    </source>
</evidence>
<organism evidence="7 8">
    <name type="scientific">Nonomuraea polychroma</name>
    <dbReference type="NCBI Taxonomy" id="46176"/>
    <lineage>
        <taxon>Bacteria</taxon>
        <taxon>Bacillati</taxon>
        <taxon>Actinomycetota</taxon>
        <taxon>Actinomycetes</taxon>
        <taxon>Streptosporangiales</taxon>
        <taxon>Streptosporangiaceae</taxon>
        <taxon>Nonomuraea</taxon>
    </lineage>
</organism>
<dbReference type="InterPro" id="IPR056546">
    <property type="entry name" value="MreB_MamK-like"/>
</dbReference>
<dbReference type="SUPFAM" id="SSF53067">
    <property type="entry name" value="Actin-like ATPase domain"/>
    <property type="match status" value="2"/>
</dbReference>
<dbReference type="InterPro" id="IPR004753">
    <property type="entry name" value="MreB"/>
</dbReference>
<evidence type="ECO:0000256" key="3">
    <source>
        <dbReference type="ARBA" id="ARBA00022741"/>
    </source>
</evidence>
<name>A0A438ME34_9ACTN</name>
<dbReference type="PANTHER" id="PTHR42749">
    <property type="entry name" value="CELL SHAPE-DETERMINING PROTEIN MREB"/>
    <property type="match status" value="1"/>
</dbReference>
<dbReference type="Pfam" id="PF06723">
    <property type="entry name" value="MreB_Mbl"/>
    <property type="match status" value="1"/>
</dbReference>
<dbReference type="GO" id="GO:0008360">
    <property type="term" value="P:regulation of cell shape"/>
    <property type="evidence" value="ECO:0007669"/>
    <property type="project" value="UniProtKB-KW"/>
</dbReference>
<dbReference type="InterPro" id="IPR043129">
    <property type="entry name" value="ATPase_NBD"/>
</dbReference>
<keyword evidence="8" id="KW-1185">Reference proteome</keyword>
<proteinExistence type="inferred from homology"/>
<evidence type="ECO:0000313" key="8">
    <source>
        <dbReference type="Proteomes" id="UP000284824"/>
    </source>
</evidence>
<sequence>MSVLGHDLAMDLGAARTRIYVKGKGIVLDEPSAVALDAETGKVLGYGAAAVGVPGETCWPISAGLPADGELTRRLLRYFIRRVHRHPFARPRVVMAVPEDSTPIDRAALRDLAFEAEVRDILLIPHALAAALGAGVPVKDCAGWMVIDIGRDAARIAVLSYGAVVASGTVAVGGHAMSKSIVRLVERDHGLLIDEEEAEAAKRRAGSEWKPLDRQVLVRGKDTETGQERTAALPVQLIYEATRQPVESIERAAAGIVEHCPAELVADLGEQGAVLVGGGALLRGLCRRMRTALCMPVRRAERPLESVALGLGHCVDDLGLIAKLRGGGV</sequence>
<comment type="subcellular location">
    <subcellularLocation>
        <location evidence="1">Cytoplasm</location>
    </subcellularLocation>
</comment>
<dbReference type="OrthoDB" id="3531442at2"/>
<gene>
    <name evidence="7" type="ORF">EDD27_6772</name>
</gene>
<evidence type="ECO:0000256" key="6">
    <source>
        <dbReference type="ARBA" id="ARBA00023458"/>
    </source>
</evidence>
<dbReference type="AlphaFoldDB" id="A0A438ME34"/>
<comment type="similarity">
    <text evidence="6">Belongs to the FtsA/MreB family.</text>
</comment>
<comment type="caution">
    <text evidence="7">The sequence shown here is derived from an EMBL/GenBank/DDBJ whole genome shotgun (WGS) entry which is preliminary data.</text>
</comment>
<dbReference type="PRINTS" id="PR01652">
    <property type="entry name" value="SHAPEPROTEIN"/>
</dbReference>
<evidence type="ECO:0000313" key="7">
    <source>
        <dbReference type="EMBL" id="RVX44053.1"/>
    </source>
</evidence>
<keyword evidence="3" id="KW-0547">Nucleotide-binding</keyword>
<keyword evidence="5" id="KW-0133">Cell shape</keyword>
<keyword evidence="2" id="KW-0963">Cytoplasm</keyword>
<reference evidence="7 8" key="1">
    <citation type="submission" date="2019-01" db="EMBL/GenBank/DDBJ databases">
        <title>Sequencing the genomes of 1000 actinobacteria strains.</title>
        <authorList>
            <person name="Klenk H.-P."/>
        </authorList>
    </citation>
    <scope>NUCLEOTIDE SEQUENCE [LARGE SCALE GENOMIC DNA]</scope>
    <source>
        <strain evidence="7 8">DSM 43925</strain>
    </source>
</reference>
<dbReference type="Gene3D" id="3.30.420.40">
    <property type="match status" value="2"/>
</dbReference>
<dbReference type="RefSeq" id="WP_127935894.1">
    <property type="nucleotide sequence ID" value="NZ_SAUN01000001.1"/>
</dbReference>
<dbReference type="GO" id="GO:0005524">
    <property type="term" value="F:ATP binding"/>
    <property type="evidence" value="ECO:0007669"/>
    <property type="project" value="UniProtKB-KW"/>
</dbReference>